<name>A0ABR4GUP6_9EURO</name>
<dbReference type="PANTHER" id="PTHR46082">
    <property type="entry name" value="ATP/GTP-BINDING PROTEIN-RELATED"/>
    <property type="match status" value="1"/>
</dbReference>
<dbReference type="EMBL" id="JBFXLT010000174">
    <property type="protein sequence ID" value="KAL2802591.1"/>
    <property type="molecule type" value="Genomic_DNA"/>
</dbReference>
<dbReference type="InterPro" id="IPR035994">
    <property type="entry name" value="Nucleoside_phosphorylase_sf"/>
</dbReference>
<gene>
    <name evidence="4" type="ORF">BJX63DRAFT_414727</name>
</gene>
<dbReference type="InterPro" id="IPR003593">
    <property type="entry name" value="AAA+_ATPase"/>
</dbReference>
<dbReference type="InterPro" id="IPR002182">
    <property type="entry name" value="NB-ARC"/>
</dbReference>
<dbReference type="Gene3D" id="3.40.50.300">
    <property type="entry name" value="P-loop containing nucleotide triphosphate hydrolases"/>
    <property type="match status" value="1"/>
</dbReference>
<proteinExistence type="predicted"/>
<dbReference type="InterPro" id="IPR019734">
    <property type="entry name" value="TPR_rpt"/>
</dbReference>
<feature type="region of interest" description="Disordered" evidence="1">
    <location>
        <begin position="1095"/>
        <end position="1150"/>
    </location>
</feature>
<dbReference type="Gene3D" id="3.40.50.1580">
    <property type="entry name" value="Nucleoside phosphorylase domain"/>
    <property type="match status" value="1"/>
</dbReference>
<dbReference type="Proteomes" id="UP001610334">
    <property type="component" value="Unassembled WGS sequence"/>
</dbReference>
<dbReference type="SUPFAM" id="SSF48452">
    <property type="entry name" value="TPR-like"/>
    <property type="match status" value="3"/>
</dbReference>
<dbReference type="SUPFAM" id="SSF52540">
    <property type="entry name" value="P-loop containing nucleoside triphosphate hydrolases"/>
    <property type="match status" value="1"/>
</dbReference>
<dbReference type="SUPFAM" id="SSF53167">
    <property type="entry name" value="Purine and uridine phosphorylases"/>
    <property type="match status" value="1"/>
</dbReference>
<evidence type="ECO:0000256" key="2">
    <source>
        <dbReference type="SAM" id="SignalP"/>
    </source>
</evidence>
<dbReference type="InterPro" id="IPR053137">
    <property type="entry name" value="NLR-like"/>
</dbReference>
<dbReference type="InterPro" id="IPR011990">
    <property type="entry name" value="TPR-like_helical_dom_sf"/>
</dbReference>
<dbReference type="InterPro" id="IPR027417">
    <property type="entry name" value="P-loop_NTPase"/>
</dbReference>
<dbReference type="SMART" id="SM00382">
    <property type="entry name" value="AAA"/>
    <property type="match status" value="1"/>
</dbReference>
<dbReference type="Gene3D" id="1.25.40.10">
    <property type="entry name" value="Tetratricopeptide repeat domain"/>
    <property type="match status" value="2"/>
</dbReference>
<organism evidence="4 5">
    <name type="scientific">Aspergillus granulosus</name>
    <dbReference type="NCBI Taxonomy" id="176169"/>
    <lineage>
        <taxon>Eukaryota</taxon>
        <taxon>Fungi</taxon>
        <taxon>Dikarya</taxon>
        <taxon>Ascomycota</taxon>
        <taxon>Pezizomycotina</taxon>
        <taxon>Eurotiomycetes</taxon>
        <taxon>Eurotiomycetidae</taxon>
        <taxon>Eurotiales</taxon>
        <taxon>Aspergillaceae</taxon>
        <taxon>Aspergillus</taxon>
        <taxon>Aspergillus subgen. Nidulantes</taxon>
    </lineage>
</organism>
<reference evidence="4 5" key="1">
    <citation type="submission" date="2024-07" db="EMBL/GenBank/DDBJ databases">
        <title>Section-level genome sequencing and comparative genomics of Aspergillus sections Usti and Cavernicolus.</title>
        <authorList>
            <consortium name="Lawrence Berkeley National Laboratory"/>
            <person name="Nybo J.L."/>
            <person name="Vesth T.C."/>
            <person name="Theobald S."/>
            <person name="Frisvad J.C."/>
            <person name="Larsen T.O."/>
            <person name="Kjaerboelling I."/>
            <person name="Rothschild-Mancinelli K."/>
            <person name="Lyhne E.K."/>
            <person name="Kogle M.E."/>
            <person name="Barry K."/>
            <person name="Clum A."/>
            <person name="Na H."/>
            <person name="Ledsgaard L."/>
            <person name="Lin J."/>
            <person name="Lipzen A."/>
            <person name="Kuo A."/>
            <person name="Riley R."/>
            <person name="Mondo S."/>
            <person name="Labutti K."/>
            <person name="Haridas S."/>
            <person name="Pangalinan J."/>
            <person name="Salamov A.A."/>
            <person name="Simmons B.A."/>
            <person name="Magnuson J.K."/>
            <person name="Chen J."/>
            <person name="Drula E."/>
            <person name="Henrissat B."/>
            <person name="Wiebenga A."/>
            <person name="Lubbers R.J."/>
            <person name="Gomes A.C."/>
            <person name="Makela M.R."/>
            <person name="Stajich J."/>
            <person name="Grigoriev I.V."/>
            <person name="Mortensen U.H."/>
            <person name="De Vries R.P."/>
            <person name="Baker S.E."/>
            <person name="Andersen M.R."/>
        </authorList>
    </citation>
    <scope>NUCLEOTIDE SEQUENCE [LARGE SCALE GENOMIC DNA]</scope>
    <source>
        <strain evidence="4 5">CBS 588.65</strain>
    </source>
</reference>
<evidence type="ECO:0000256" key="1">
    <source>
        <dbReference type="SAM" id="MobiDB-lite"/>
    </source>
</evidence>
<dbReference type="Pfam" id="PF13374">
    <property type="entry name" value="TPR_10"/>
    <property type="match status" value="3"/>
</dbReference>
<protein>
    <recommendedName>
        <fullName evidence="3">AAA+ ATPase domain-containing protein</fullName>
    </recommendedName>
</protein>
<evidence type="ECO:0000313" key="4">
    <source>
        <dbReference type="EMBL" id="KAL2802591.1"/>
    </source>
</evidence>
<dbReference type="Pfam" id="PF00931">
    <property type="entry name" value="NB-ARC"/>
    <property type="match status" value="1"/>
</dbReference>
<evidence type="ECO:0000259" key="3">
    <source>
        <dbReference type="SMART" id="SM00382"/>
    </source>
</evidence>
<sequence length="1150" mass="130060">MRPESRNDFTVAIICALTLEADAVEAFFDETYDRLGQHYKKQPGDANAYVNGRIGAHNVVLCYMPGMGKGNAASVASSLQISYPRVRLALVVGICGGLPQSSSSHCGIFLGDVLISDSVVEYDFGRQYPDGFERKADMRSTLGGSDREIRTLLSGLRAERARAEFRKQMLGYLDGVQEAENKWRHPGIDDVLFEAAYIHEPGKRLSKSSGCFESDSPQGICAETLENNCEDIGCDEKRISRRRNAGEHKPSVHIGTIATADTVMKSTKHRDEIGRKERVVGFEMEGAGVWNNLSCIIIKGVCDYADSHKNKRWQAYAAATGACAAKVFLDYLSPDEQEDATSRRQFIVPFARNPRFVGRQNELVKLERLISTPDGPRKLAIVGLGGIGKTQMVLELAYRTRDKDPECSIFWVPCTGLEAVDQAYVAIARMVGLDNVKSGEVKERIKAHFNQRPGKWLLIFDNADDMEMWITGGNDSPPLQSFLPRSHDHGRIIFTTRTRKLAMRLAPNNVIPIPELDRDSGMKFLENSLIKKELLEQTDASIALLERLTFLPLAVAQAAAYINENGLGISGYLDLLDAQETEVMELLSEDFGDETRYENNQNPVAKTWLISFDQIRKLDQLAAEYLSLMACVNPRDIPQSYLPRPESKARMVKAIGLLSAYSFVTFVENTGFLSFHRLVYLATRNWLMKEQKLSVYILKAADRLDLVLKDGWDESDRQLWQEYLPHISAVMGEDEFKRQQEQGKYIGFLKQTGRCLGNEARYREAEAIFTDILALQRKRDGLNESVLRIEILLAWVYRDQGLWREAEDVLKNALSTYKGVLGMENSYILQVMSDLAFMYDRQGRLNDASDLGTQTIKLQEELLGIEHRDTLESMSSLARVYQKQGRWNDAVELGNRTLEIQKRVLGPEDLDTLATMDNLVRFYREQGMFNEAEQLANEVLKIREPGPELQILPCLSNLALIYGEQQRWQEAEDIQVRVLGRARAILGPEHPDTLIHMANLALTYSSMDRWTEAVEMESWVLETEKRVFGPEHPYTTMAMNNLACSWKSMGKHTEALQLMKECAKIRTKKLGADHPQTLVSKATLASWWDRAESSSYDPLSESEDSESYDVVSSSYTDHSDTIDEIHEPEKPENETKGRKRAMIRRLFGSR</sequence>
<keyword evidence="5" id="KW-1185">Reference proteome</keyword>
<dbReference type="NCBIfam" id="NF040586">
    <property type="entry name" value="FxSxx_TPR"/>
    <property type="match status" value="1"/>
</dbReference>
<dbReference type="Pfam" id="PF13424">
    <property type="entry name" value="TPR_12"/>
    <property type="match status" value="2"/>
</dbReference>
<feature type="compositionally biased region" description="Basic and acidic residues" evidence="1">
    <location>
        <begin position="1117"/>
        <end position="1136"/>
    </location>
</feature>
<dbReference type="InterPro" id="IPR000845">
    <property type="entry name" value="Nucleoside_phosphorylase_d"/>
</dbReference>
<keyword evidence="2" id="KW-0732">Signal</keyword>
<dbReference type="SMART" id="SM00028">
    <property type="entry name" value="TPR"/>
    <property type="match status" value="6"/>
</dbReference>
<dbReference type="Pfam" id="PF01048">
    <property type="entry name" value="PNP_UDP_1"/>
    <property type="match status" value="1"/>
</dbReference>
<feature type="domain" description="AAA+ ATPase" evidence="3">
    <location>
        <begin position="375"/>
        <end position="517"/>
    </location>
</feature>
<evidence type="ECO:0000313" key="5">
    <source>
        <dbReference type="Proteomes" id="UP001610334"/>
    </source>
</evidence>
<feature type="chain" id="PRO_5046067628" description="AAA+ ATPase domain-containing protein" evidence="2">
    <location>
        <begin position="27"/>
        <end position="1150"/>
    </location>
</feature>
<feature type="signal peptide" evidence="2">
    <location>
        <begin position="1"/>
        <end position="26"/>
    </location>
</feature>
<accession>A0ABR4GUP6</accession>
<dbReference type="PANTHER" id="PTHR46082:SF6">
    <property type="entry name" value="AAA+ ATPASE DOMAIN-CONTAINING PROTEIN-RELATED"/>
    <property type="match status" value="1"/>
</dbReference>
<comment type="caution">
    <text evidence="4">The sequence shown here is derived from an EMBL/GenBank/DDBJ whole genome shotgun (WGS) entry which is preliminary data.</text>
</comment>